<evidence type="ECO:0000256" key="2">
    <source>
        <dbReference type="ARBA" id="ARBA00022598"/>
    </source>
</evidence>
<reference evidence="8" key="1">
    <citation type="journal article" date="2019" name="Int. J. Syst. Evol. Microbiol.">
        <title>The Global Catalogue of Microorganisms (GCM) 10K type strain sequencing project: providing services to taxonomists for standard genome sequencing and annotation.</title>
        <authorList>
            <consortium name="The Broad Institute Genomics Platform"/>
            <consortium name="The Broad Institute Genome Sequencing Center for Infectious Disease"/>
            <person name="Wu L."/>
            <person name="Ma J."/>
        </authorList>
    </citation>
    <scope>NUCLEOTIDE SEQUENCE [LARGE SCALE GENOMIC DNA]</scope>
    <source>
        <strain evidence="8">JCM 17688</strain>
    </source>
</reference>
<evidence type="ECO:0000256" key="4">
    <source>
        <dbReference type="ARBA" id="ARBA00022840"/>
    </source>
</evidence>
<dbReference type="PANTHER" id="PTHR43107">
    <property type="entry name" value="LONG-CHAIN FATTY ACID TRANSPORT PROTEIN"/>
    <property type="match status" value="1"/>
</dbReference>
<dbReference type="Pfam" id="PF13193">
    <property type="entry name" value="AMP-binding_C"/>
    <property type="match status" value="1"/>
</dbReference>
<sequence>MSASAAAATVTDLLLMRAGDRSTGLLFEDRRWTWAECIEAAEGYATALRELRPADGPFHIGILADNIPEFSHAIGGAALSGAVLVALNDTRSGAALARDVARTDCAVVLADAAHLQQAGETRVPVLQIDGDDWCARAAPGRSAPVPVGERAPSDLFMLVFTSGTSGDPKAVRITHGAIAGSAVYMADRCGLGADDVAYVSMPLFHTNALITGWGVALAAGAGLALRRRFSARGFLCDVRRFGATYANYVGAPLAFILATEERPDDADNPLRIVYGNEGRAGDTAEFARRFGCRLLDGYGSSELGLVIGRTPDTPPDALGPLPAGAAVLGIEGGQPCPPARFGPDGGLANPEESVGELVNTAGAGGFSGYYNDAAATAAKLRGGWFRTGDLAYVDEAGFVYFAGRTADWLRVGGENLGTAPIERILLRHPAIVEAAVYALPADGVGDQVAAAVVVRPGAELTCAEFAEFLQAQPDLSTRQRPTRLRIESALPHTASFKVAKRRLAADGVAATSAVERAST</sequence>
<dbReference type="InterPro" id="IPR025110">
    <property type="entry name" value="AMP-bd_C"/>
</dbReference>
<evidence type="ECO:0000313" key="8">
    <source>
        <dbReference type="Proteomes" id="UP001500635"/>
    </source>
</evidence>
<feature type="domain" description="AMP-binding enzyme C-terminal" evidence="6">
    <location>
        <begin position="421"/>
        <end position="497"/>
    </location>
</feature>
<dbReference type="InterPro" id="IPR045851">
    <property type="entry name" value="AMP-bd_C_sf"/>
</dbReference>
<keyword evidence="3" id="KW-0547">Nucleotide-binding</keyword>
<dbReference type="Proteomes" id="UP001500635">
    <property type="component" value="Unassembled WGS sequence"/>
</dbReference>
<evidence type="ECO:0000259" key="5">
    <source>
        <dbReference type="Pfam" id="PF00501"/>
    </source>
</evidence>
<keyword evidence="4" id="KW-0067">ATP-binding</keyword>
<name>A0ABP8K1N3_9ACTN</name>
<dbReference type="PROSITE" id="PS00455">
    <property type="entry name" value="AMP_BINDING"/>
    <property type="match status" value="1"/>
</dbReference>
<evidence type="ECO:0000256" key="3">
    <source>
        <dbReference type="ARBA" id="ARBA00022741"/>
    </source>
</evidence>
<dbReference type="RefSeq" id="WP_344998683.1">
    <property type="nucleotide sequence ID" value="NZ_BAABFR010000069.1"/>
</dbReference>
<comment type="caution">
    <text evidence="7">The sequence shown here is derived from an EMBL/GenBank/DDBJ whole genome shotgun (WGS) entry which is preliminary data.</text>
</comment>
<dbReference type="EMBL" id="BAABFR010000069">
    <property type="protein sequence ID" value="GAA4399373.1"/>
    <property type="molecule type" value="Genomic_DNA"/>
</dbReference>
<feature type="domain" description="AMP-dependent synthetase/ligase" evidence="5">
    <location>
        <begin position="25"/>
        <end position="370"/>
    </location>
</feature>
<accession>A0ABP8K1N3</accession>
<dbReference type="GO" id="GO:0016874">
    <property type="term" value="F:ligase activity"/>
    <property type="evidence" value="ECO:0007669"/>
    <property type="project" value="UniProtKB-KW"/>
</dbReference>
<keyword evidence="2 7" id="KW-0436">Ligase</keyword>
<dbReference type="Pfam" id="PF00501">
    <property type="entry name" value="AMP-binding"/>
    <property type="match status" value="1"/>
</dbReference>
<evidence type="ECO:0000313" key="7">
    <source>
        <dbReference type="EMBL" id="GAA4399373.1"/>
    </source>
</evidence>
<organism evidence="7 8">
    <name type="scientific">Tsukamurella soli</name>
    <dbReference type="NCBI Taxonomy" id="644556"/>
    <lineage>
        <taxon>Bacteria</taxon>
        <taxon>Bacillati</taxon>
        <taxon>Actinomycetota</taxon>
        <taxon>Actinomycetes</taxon>
        <taxon>Mycobacteriales</taxon>
        <taxon>Tsukamurellaceae</taxon>
        <taxon>Tsukamurella</taxon>
    </lineage>
</organism>
<dbReference type="InterPro" id="IPR000873">
    <property type="entry name" value="AMP-dep_synth/lig_dom"/>
</dbReference>
<dbReference type="PANTHER" id="PTHR43107:SF15">
    <property type="entry name" value="FATTY ACID TRANSPORT PROTEIN 3, ISOFORM A"/>
    <property type="match status" value="1"/>
</dbReference>
<dbReference type="InterPro" id="IPR042099">
    <property type="entry name" value="ANL_N_sf"/>
</dbReference>
<comment type="similarity">
    <text evidence="1">Belongs to the ATP-dependent AMP-binding enzyme family.</text>
</comment>
<evidence type="ECO:0000256" key="1">
    <source>
        <dbReference type="ARBA" id="ARBA00006432"/>
    </source>
</evidence>
<evidence type="ECO:0000259" key="6">
    <source>
        <dbReference type="Pfam" id="PF13193"/>
    </source>
</evidence>
<dbReference type="InterPro" id="IPR020845">
    <property type="entry name" value="AMP-binding_CS"/>
</dbReference>
<dbReference type="SUPFAM" id="SSF56801">
    <property type="entry name" value="Acetyl-CoA synthetase-like"/>
    <property type="match status" value="1"/>
</dbReference>
<gene>
    <name evidence="7" type="ORF">GCM10023147_36670</name>
</gene>
<protein>
    <submittedName>
        <fullName evidence="7">Long-chain-fatty-acid--CoA ligase</fullName>
    </submittedName>
</protein>
<keyword evidence="8" id="KW-1185">Reference proteome</keyword>
<dbReference type="Gene3D" id="3.30.300.30">
    <property type="match status" value="1"/>
</dbReference>
<dbReference type="Gene3D" id="3.40.50.12780">
    <property type="entry name" value="N-terminal domain of ligase-like"/>
    <property type="match status" value="1"/>
</dbReference>
<proteinExistence type="inferred from homology"/>